<dbReference type="InterPro" id="IPR038471">
    <property type="entry name" value="MecA_C_sf"/>
</dbReference>
<gene>
    <name evidence="2" type="ORF">FC87_GL000765</name>
</gene>
<dbReference type="STRING" id="1423745.GCA_001311215_01268"/>
<dbReference type="PANTHER" id="PTHR39161:SF1">
    <property type="entry name" value="ADAPTER PROTEIN MECA 1"/>
    <property type="match status" value="1"/>
</dbReference>
<protein>
    <recommendedName>
        <fullName evidence="4">Adaptor protein</fullName>
    </recommendedName>
</protein>
<comment type="similarity">
    <text evidence="1">Belongs to the MecA family.</text>
</comment>
<evidence type="ECO:0000313" key="3">
    <source>
        <dbReference type="Proteomes" id="UP000051586"/>
    </source>
</evidence>
<dbReference type="PATRIC" id="fig|1423745.4.peg.814"/>
<reference evidence="2 3" key="1">
    <citation type="journal article" date="2015" name="Genome Announc.">
        <title>Expanding the biotechnology potential of lactobacilli through comparative genomics of 213 strains and associated genera.</title>
        <authorList>
            <person name="Sun Z."/>
            <person name="Harris H.M."/>
            <person name="McCann A."/>
            <person name="Guo C."/>
            <person name="Argimon S."/>
            <person name="Zhang W."/>
            <person name="Yang X."/>
            <person name="Jeffery I.B."/>
            <person name="Cooney J.C."/>
            <person name="Kagawa T.F."/>
            <person name="Liu W."/>
            <person name="Song Y."/>
            <person name="Salvetti E."/>
            <person name="Wrobel A."/>
            <person name="Rasinkangas P."/>
            <person name="Parkhill J."/>
            <person name="Rea M.C."/>
            <person name="O'Sullivan O."/>
            <person name="Ritari J."/>
            <person name="Douillard F.P."/>
            <person name="Paul Ross R."/>
            <person name="Yang R."/>
            <person name="Briner A.E."/>
            <person name="Felis G.E."/>
            <person name="de Vos W.M."/>
            <person name="Barrangou R."/>
            <person name="Klaenhammer T.R."/>
            <person name="Caufield P.W."/>
            <person name="Cui Y."/>
            <person name="Zhang H."/>
            <person name="O'Toole P.W."/>
        </authorList>
    </citation>
    <scope>NUCLEOTIDE SEQUENCE [LARGE SCALE GENOMIC DNA]</scope>
    <source>
        <strain evidence="2 3">DSM 22689</strain>
    </source>
</reference>
<dbReference type="EMBL" id="AYZI01000004">
    <property type="protein sequence ID" value="KRM91630.1"/>
    <property type="molecule type" value="Genomic_DNA"/>
</dbReference>
<evidence type="ECO:0000313" key="2">
    <source>
        <dbReference type="EMBL" id="KRM91630.1"/>
    </source>
</evidence>
<accession>A0A0R2CJ33</accession>
<sequence>MKFKKTNEDTIKVWVDKADLKKRHINLMELVEDQDKIEDFFYQILEEVDVNHEFSNNELVSFQVMPVASGFELIISKDEKLVAKMTSSVAEPGEKPGGDEFDEEHLQRTVALQFTNFDDLVAASQALSKASRPTGVELQSALYRNQQGYELILTYRLLPSGATTDFSAVNQKLVQIDNQLALGYEYGKLSPQEPVYIEKNDRQLLGKQALPTLNQYFG</sequence>
<name>A0A0R2CJ33_9LACO</name>
<dbReference type="AlphaFoldDB" id="A0A0R2CJ33"/>
<dbReference type="PANTHER" id="PTHR39161">
    <property type="entry name" value="ADAPTER PROTEIN MECA"/>
    <property type="match status" value="1"/>
</dbReference>
<dbReference type="Gene3D" id="3.30.70.1950">
    <property type="match status" value="1"/>
</dbReference>
<dbReference type="RefSeq" id="WP_054690604.1">
    <property type="nucleotide sequence ID" value="NZ_AYZI01000004.1"/>
</dbReference>
<evidence type="ECO:0008006" key="4">
    <source>
        <dbReference type="Google" id="ProtNLM"/>
    </source>
</evidence>
<comment type="caution">
    <text evidence="2">The sequence shown here is derived from an EMBL/GenBank/DDBJ whole genome shotgun (WGS) entry which is preliminary data.</text>
</comment>
<dbReference type="Pfam" id="PF05389">
    <property type="entry name" value="MecA"/>
    <property type="match status" value="1"/>
</dbReference>
<dbReference type="Proteomes" id="UP000051586">
    <property type="component" value="Unassembled WGS sequence"/>
</dbReference>
<proteinExistence type="inferred from homology"/>
<organism evidence="2 3">
    <name type="scientific">Fructilactobacillus florum DSM 22689 = JCM 16035</name>
    <dbReference type="NCBI Taxonomy" id="1423745"/>
    <lineage>
        <taxon>Bacteria</taxon>
        <taxon>Bacillati</taxon>
        <taxon>Bacillota</taxon>
        <taxon>Bacilli</taxon>
        <taxon>Lactobacillales</taxon>
        <taxon>Lactobacillaceae</taxon>
        <taxon>Fructilactobacillus</taxon>
    </lineage>
</organism>
<dbReference type="InterPro" id="IPR008681">
    <property type="entry name" value="Neg-reg_MecA"/>
</dbReference>
<evidence type="ECO:0000256" key="1">
    <source>
        <dbReference type="ARBA" id="ARBA00005397"/>
    </source>
</evidence>